<protein>
    <recommendedName>
        <fullName evidence="4">Conotoxin</fullName>
    </recommendedName>
</protein>
<proteinExistence type="predicted"/>
<keyword evidence="3" id="KW-1185">Reference proteome</keyword>
<dbReference type="AlphaFoldDB" id="A0AAX4J4X9"/>
<sequence length="65" mass="6789">MRLIIVVFLFLGASSASTVGSDGPSKVQAATPDRILAARQSCCSKESGVCVCWEKTRCCGQNPGP</sequence>
<dbReference type="RefSeq" id="XP_062787613.1">
    <property type="nucleotide sequence ID" value="XM_062931562.1"/>
</dbReference>
<evidence type="ECO:0000313" key="2">
    <source>
        <dbReference type="EMBL" id="WQF90392.1"/>
    </source>
</evidence>
<feature type="signal peptide" evidence="1">
    <location>
        <begin position="1"/>
        <end position="16"/>
    </location>
</feature>
<gene>
    <name evidence="2" type="ORF">CDEST_15406</name>
</gene>
<keyword evidence="1" id="KW-0732">Signal</keyword>
<accession>A0AAX4J4X9</accession>
<organism evidence="2 3">
    <name type="scientific">Colletotrichum destructivum</name>
    <dbReference type="NCBI Taxonomy" id="34406"/>
    <lineage>
        <taxon>Eukaryota</taxon>
        <taxon>Fungi</taxon>
        <taxon>Dikarya</taxon>
        <taxon>Ascomycota</taxon>
        <taxon>Pezizomycotina</taxon>
        <taxon>Sordariomycetes</taxon>
        <taxon>Hypocreomycetidae</taxon>
        <taxon>Glomerellales</taxon>
        <taxon>Glomerellaceae</taxon>
        <taxon>Colletotrichum</taxon>
        <taxon>Colletotrichum destructivum species complex</taxon>
    </lineage>
</organism>
<feature type="chain" id="PRO_5043444373" description="Conotoxin" evidence="1">
    <location>
        <begin position="17"/>
        <end position="65"/>
    </location>
</feature>
<evidence type="ECO:0000256" key="1">
    <source>
        <dbReference type="SAM" id="SignalP"/>
    </source>
</evidence>
<evidence type="ECO:0008006" key="4">
    <source>
        <dbReference type="Google" id="ProtNLM"/>
    </source>
</evidence>
<reference evidence="3" key="1">
    <citation type="journal article" date="2023" name="bioRxiv">
        <title>Complete genome of the Medicago anthracnose fungus, Colletotrichum destructivum, reveals a mini-chromosome-like region within a core chromosome.</title>
        <authorList>
            <person name="Lapalu N."/>
            <person name="Simon A."/>
            <person name="Lu A."/>
            <person name="Plaumann P.-L."/>
            <person name="Amselem J."/>
            <person name="Pigne S."/>
            <person name="Auger A."/>
            <person name="Koch C."/>
            <person name="Dallery J.-F."/>
            <person name="O'Connell R.J."/>
        </authorList>
    </citation>
    <scope>NUCLEOTIDE SEQUENCE [LARGE SCALE GENOMIC DNA]</scope>
    <source>
        <strain evidence="3">CBS 520.97</strain>
    </source>
</reference>
<name>A0AAX4J4X9_9PEZI</name>
<dbReference type="GeneID" id="87951906"/>
<dbReference type="EMBL" id="CP137315">
    <property type="protein sequence ID" value="WQF90392.1"/>
    <property type="molecule type" value="Genomic_DNA"/>
</dbReference>
<dbReference type="Proteomes" id="UP001322277">
    <property type="component" value="Chromosome 11"/>
</dbReference>
<evidence type="ECO:0000313" key="3">
    <source>
        <dbReference type="Proteomes" id="UP001322277"/>
    </source>
</evidence>
<dbReference type="KEGG" id="cdet:87951906"/>